<organism evidence="15 16">
    <name type="scientific">Centaurea solstitialis</name>
    <name type="common">yellow star-thistle</name>
    <dbReference type="NCBI Taxonomy" id="347529"/>
    <lineage>
        <taxon>Eukaryota</taxon>
        <taxon>Viridiplantae</taxon>
        <taxon>Streptophyta</taxon>
        <taxon>Embryophyta</taxon>
        <taxon>Tracheophyta</taxon>
        <taxon>Spermatophyta</taxon>
        <taxon>Magnoliopsida</taxon>
        <taxon>eudicotyledons</taxon>
        <taxon>Gunneridae</taxon>
        <taxon>Pentapetalae</taxon>
        <taxon>asterids</taxon>
        <taxon>campanulids</taxon>
        <taxon>Asterales</taxon>
        <taxon>Asteraceae</taxon>
        <taxon>Carduoideae</taxon>
        <taxon>Cardueae</taxon>
        <taxon>Centaureinae</taxon>
        <taxon>Centaurea</taxon>
    </lineage>
</organism>
<evidence type="ECO:0000256" key="3">
    <source>
        <dbReference type="ARBA" id="ARBA00005220"/>
    </source>
</evidence>
<comment type="pathway">
    <text evidence="3 13">Glycan metabolism; pectin degradation; 2-dehydro-3-deoxy-D-gluconate from pectin: step 2/5.</text>
</comment>
<dbReference type="AlphaFoldDB" id="A0AA38SZ91"/>
<evidence type="ECO:0000256" key="1">
    <source>
        <dbReference type="ARBA" id="ARBA00000695"/>
    </source>
</evidence>
<evidence type="ECO:0000313" key="16">
    <source>
        <dbReference type="Proteomes" id="UP001172457"/>
    </source>
</evidence>
<dbReference type="EC" id="4.2.2.2" evidence="6 13"/>
<gene>
    <name evidence="15" type="ORF">OSB04_014749</name>
</gene>
<evidence type="ECO:0000256" key="10">
    <source>
        <dbReference type="ARBA" id="ARBA00023157"/>
    </source>
</evidence>
<keyword evidence="16" id="KW-1185">Reference proteome</keyword>
<dbReference type="Pfam" id="PF00544">
    <property type="entry name" value="Pectate_lyase_4"/>
    <property type="match status" value="1"/>
</dbReference>
<comment type="subunit">
    <text evidence="5">Monomer.</text>
</comment>
<dbReference type="GO" id="GO:0046872">
    <property type="term" value="F:metal ion binding"/>
    <property type="evidence" value="ECO:0007669"/>
    <property type="project" value="UniProtKB-KW"/>
</dbReference>
<evidence type="ECO:0000256" key="4">
    <source>
        <dbReference type="ARBA" id="ARBA00008800"/>
    </source>
</evidence>
<evidence type="ECO:0000259" key="14">
    <source>
        <dbReference type="SMART" id="SM00656"/>
    </source>
</evidence>
<evidence type="ECO:0000256" key="6">
    <source>
        <dbReference type="ARBA" id="ARBA00012272"/>
    </source>
</evidence>
<proteinExistence type="inferred from homology"/>
<keyword evidence="12 13" id="KW-0456">Lyase</keyword>
<keyword evidence="10" id="KW-1015">Disulfide bond</keyword>
<comment type="catalytic activity">
    <reaction evidence="1 13">
        <text>Eliminative cleavage of (1-&gt;4)-alpha-D-galacturonan to give oligosaccharides with 4-deoxy-alpha-D-galact-4-enuronosyl groups at their non-reducing ends.</text>
        <dbReference type="EC" id="4.2.2.2"/>
    </reaction>
</comment>
<keyword evidence="8" id="KW-0732">Signal</keyword>
<evidence type="ECO:0000256" key="11">
    <source>
        <dbReference type="ARBA" id="ARBA00023180"/>
    </source>
</evidence>
<accession>A0AA38SZ91</accession>
<protein>
    <recommendedName>
        <fullName evidence="6 13">Pectate lyase</fullName>
        <ecNumber evidence="6 13">4.2.2.2</ecNumber>
    </recommendedName>
</protein>
<dbReference type="InterPro" id="IPR002022">
    <property type="entry name" value="Pec_lyase"/>
</dbReference>
<dbReference type="PANTHER" id="PTHR31683">
    <property type="entry name" value="PECTATE LYASE 18-RELATED"/>
    <property type="match status" value="1"/>
</dbReference>
<comment type="caution">
    <text evidence="15">The sequence shown here is derived from an EMBL/GenBank/DDBJ whole genome shotgun (WGS) entry which is preliminary data.</text>
</comment>
<keyword evidence="9 13" id="KW-0106">Calcium</keyword>
<evidence type="ECO:0000256" key="7">
    <source>
        <dbReference type="ARBA" id="ARBA00022723"/>
    </source>
</evidence>
<sequence>MDMLNGWRTRRILAGGCEAANQIDKCWRCKPDWAENRKALAQCVKGFAAGTTGGAAGEIYTVTDPSDDDVAKPKEGTLRWAASRTKPLWIIFDKDMVITLKNELVVASDKTIDGRGVKVEICKGSSLTLYEVKNVIVHGLNIHDTIPTPAATIATGEGPPIPRFKSDGDGIMVYGSCKIWIDHCTFAHGSDGLVDVTMGSTMVTISNCKFSNHDTVMLLGGADANTQDQNMKVTVAYNVFGPGCVQRMPRVRFGFFQIVNNCYDKWKMYAISGTMKPTILSQGNKYVAPDDPNAKQVTMRQANDPEVGVWKSTGDLFENGAAFTDSGGEPKLTPEQQGGMIAAEPAASVPALTKDAGVLTCCPGTPYDHAIGHSCIEGFVLELELLEEALTVVVRVVINRIS</sequence>
<keyword evidence="11" id="KW-0325">Glycoprotein</keyword>
<evidence type="ECO:0000256" key="13">
    <source>
        <dbReference type="RuleBase" id="RU361123"/>
    </source>
</evidence>
<keyword evidence="7 13" id="KW-0479">Metal-binding</keyword>
<dbReference type="SUPFAM" id="SSF51126">
    <property type="entry name" value="Pectin lyase-like"/>
    <property type="match status" value="1"/>
</dbReference>
<comment type="function">
    <text evidence="2">Has pectate lyase activity.</text>
</comment>
<dbReference type="InterPro" id="IPR011050">
    <property type="entry name" value="Pectin_lyase_fold/virulence"/>
</dbReference>
<evidence type="ECO:0000256" key="9">
    <source>
        <dbReference type="ARBA" id="ARBA00022837"/>
    </source>
</evidence>
<dbReference type="GO" id="GO:0030570">
    <property type="term" value="F:pectate lyase activity"/>
    <property type="evidence" value="ECO:0007669"/>
    <property type="project" value="UniProtKB-EC"/>
</dbReference>
<feature type="domain" description="Pectate lyase" evidence="14">
    <location>
        <begin position="95"/>
        <end position="292"/>
    </location>
</feature>
<reference evidence="15" key="1">
    <citation type="submission" date="2023-03" db="EMBL/GenBank/DDBJ databases">
        <title>Chromosome-scale reference genome and RAD-based genetic map of yellow starthistle (Centaurea solstitialis) reveal putative structural variation and QTLs associated with invader traits.</title>
        <authorList>
            <person name="Reatini B."/>
            <person name="Cang F.A."/>
            <person name="Jiang Q."/>
            <person name="Mckibben M.T.W."/>
            <person name="Barker M.S."/>
            <person name="Rieseberg L.H."/>
            <person name="Dlugosch K.M."/>
        </authorList>
    </citation>
    <scope>NUCLEOTIDE SEQUENCE</scope>
    <source>
        <strain evidence="15">CAN-66</strain>
        <tissue evidence="15">Leaf</tissue>
    </source>
</reference>
<dbReference type="EMBL" id="JARYMX010000004">
    <property type="protein sequence ID" value="KAJ9550704.1"/>
    <property type="molecule type" value="Genomic_DNA"/>
</dbReference>
<comment type="similarity">
    <text evidence="4">Belongs to the polysaccharide lyase 1 family. Amb a subfamily.</text>
</comment>
<dbReference type="InterPro" id="IPR045032">
    <property type="entry name" value="PEL"/>
</dbReference>
<dbReference type="InterPro" id="IPR012334">
    <property type="entry name" value="Pectin_lyas_fold"/>
</dbReference>
<evidence type="ECO:0000313" key="15">
    <source>
        <dbReference type="EMBL" id="KAJ9550704.1"/>
    </source>
</evidence>
<dbReference type="Proteomes" id="UP001172457">
    <property type="component" value="Chromosome 4"/>
</dbReference>
<dbReference type="PANTHER" id="PTHR31683:SF159">
    <property type="entry name" value="PECTATE LYASE"/>
    <property type="match status" value="1"/>
</dbReference>
<dbReference type="PRINTS" id="PR00807">
    <property type="entry name" value="AMBALLERGEN"/>
</dbReference>
<evidence type="ECO:0000256" key="5">
    <source>
        <dbReference type="ARBA" id="ARBA00011245"/>
    </source>
</evidence>
<dbReference type="SMART" id="SM00656">
    <property type="entry name" value="Amb_all"/>
    <property type="match status" value="1"/>
</dbReference>
<evidence type="ECO:0000256" key="12">
    <source>
        <dbReference type="ARBA" id="ARBA00023239"/>
    </source>
</evidence>
<dbReference type="InterPro" id="IPR018082">
    <property type="entry name" value="AmbAllergen"/>
</dbReference>
<name>A0AA38SZ91_9ASTR</name>
<dbReference type="Gene3D" id="2.160.20.10">
    <property type="entry name" value="Single-stranded right-handed beta-helix, Pectin lyase-like"/>
    <property type="match status" value="1"/>
</dbReference>
<comment type="cofactor">
    <cofactor evidence="13">
        <name>Ca(2+)</name>
        <dbReference type="ChEBI" id="CHEBI:29108"/>
    </cofactor>
    <text evidence="13">Binds 1 Ca(2+) ion. Required for its activity.</text>
</comment>
<evidence type="ECO:0000256" key="2">
    <source>
        <dbReference type="ARBA" id="ARBA00002799"/>
    </source>
</evidence>
<evidence type="ECO:0000256" key="8">
    <source>
        <dbReference type="ARBA" id="ARBA00022729"/>
    </source>
</evidence>